<dbReference type="OrthoDB" id="6256369at2759"/>
<proteinExistence type="predicted"/>
<evidence type="ECO:0000256" key="1">
    <source>
        <dbReference type="SAM" id="MobiDB-lite"/>
    </source>
</evidence>
<dbReference type="AlphaFoldDB" id="A0A7R8ZQE7"/>
<feature type="compositionally biased region" description="Basic and acidic residues" evidence="1">
    <location>
        <begin position="345"/>
        <end position="356"/>
    </location>
</feature>
<feature type="non-terminal residue" evidence="2">
    <location>
        <position position="533"/>
    </location>
</feature>
<dbReference type="InterPro" id="IPR040171">
    <property type="entry name" value="USBP1-like"/>
</dbReference>
<organism evidence="2">
    <name type="scientific">Cyprideis torosa</name>
    <dbReference type="NCBI Taxonomy" id="163714"/>
    <lineage>
        <taxon>Eukaryota</taxon>
        <taxon>Metazoa</taxon>
        <taxon>Ecdysozoa</taxon>
        <taxon>Arthropoda</taxon>
        <taxon>Crustacea</taxon>
        <taxon>Oligostraca</taxon>
        <taxon>Ostracoda</taxon>
        <taxon>Podocopa</taxon>
        <taxon>Podocopida</taxon>
        <taxon>Cytherocopina</taxon>
        <taxon>Cytheroidea</taxon>
        <taxon>Cytherideidae</taxon>
        <taxon>Cyprideis</taxon>
    </lineage>
</organism>
<feature type="region of interest" description="Disordered" evidence="1">
    <location>
        <begin position="1"/>
        <end position="29"/>
    </location>
</feature>
<dbReference type="Pfam" id="PF10506">
    <property type="entry name" value="USHBP1_PDZ-bd"/>
    <property type="match status" value="1"/>
</dbReference>
<feature type="region of interest" description="Disordered" evidence="1">
    <location>
        <begin position="453"/>
        <end position="487"/>
    </location>
</feature>
<dbReference type="PANTHER" id="PTHR23347:SF6">
    <property type="entry name" value="FI17904P1"/>
    <property type="match status" value="1"/>
</dbReference>
<sequence length="533" mass="59182">MGNETPDERRIVPLGGPGRGGARSLPEPSRYDCPSIAPCLEGDESGPEPRAWYLDVAGEDLALFCRELNLTDSIEEIKEELGMAQKGRISFEDFWRVHMSLQQEIDELHRSTIDLQPPRSPHDLDPIYEQIVASSLLQDGSRKTTPLTSSTENSLDRAAPRAPSQCTSTTGEASNVPTHAWSQDSGARDVSPFPSSNHKRRADSCSSSYSCSSLWRLVESKGLAVPDSASKLMEVANQLHLSAMSKLRCELSEVRSALEASQQQREKAEQLLHHTKLSHLRLTASVEDRLQATISSYEERITELHAVIAEMTRQRREEEGRDVADGVIIEEEEEEDDLREDEGDSERSSQPEDEGRPPSSIASQSSRQTSTSSERPEDDQQLMCHTPPNPPMSLPPDEQYVTKVAELVQLKLIADCAQEGAAQNQMILATARDSDVVPFYRVAEQLVRGIERESDAQERLMAAKESGPSPGGGQPAAPPLSKDDRLLREHQVEIERLQSRIDHLQAQNDVLSMSLEESRLTSERLSILIGENR</sequence>
<feature type="region of interest" description="Disordered" evidence="1">
    <location>
        <begin position="138"/>
        <end position="206"/>
    </location>
</feature>
<protein>
    <submittedName>
        <fullName evidence="2">Uncharacterized protein</fullName>
    </submittedName>
</protein>
<feature type="compositionally biased region" description="Basic and acidic residues" evidence="1">
    <location>
        <begin position="453"/>
        <end position="462"/>
    </location>
</feature>
<dbReference type="InterPro" id="IPR019536">
    <property type="entry name" value="USHBP1_PDZ-bd"/>
</dbReference>
<feature type="compositionally biased region" description="Acidic residues" evidence="1">
    <location>
        <begin position="328"/>
        <end position="344"/>
    </location>
</feature>
<feature type="compositionally biased region" description="Polar residues" evidence="1">
    <location>
        <begin position="138"/>
        <end position="153"/>
    </location>
</feature>
<dbReference type="EMBL" id="OB665872">
    <property type="protein sequence ID" value="CAD7233232.1"/>
    <property type="molecule type" value="Genomic_DNA"/>
</dbReference>
<feature type="compositionally biased region" description="Basic and acidic residues" evidence="1">
    <location>
        <begin position="312"/>
        <end position="324"/>
    </location>
</feature>
<feature type="compositionally biased region" description="Low complexity" evidence="1">
    <location>
        <begin position="357"/>
        <end position="373"/>
    </location>
</feature>
<name>A0A7R8ZQE7_9CRUS</name>
<accession>A0A7R8ZQE7</accession>
<feature type="compositionally biased region" description="Basic and acidic residues" evidence="1">
    <location>
        <begin position="1"/>
        <end position="11"/>
    </location>
</feature>
<gene>
    <name evidence="2" type="ORF">CTOB1V02_LOCUS11055</name>
</gene>
<dbReference type="PANTHER" id="PTHR23347">
    <property type="entry name" value="COLORECTAL MUTANT CANCER PROTEIN MCC PROTEIN -RELATED"/>
    <property type="match status" value="1"/>
</dbReference>
<evidence type="ECO:0000313" key="2">
    <source>
        <dbReference type="EMBL" id="CAD7233232.1"/>
    </source>
</evidence>
<reference evidence="2" key="1">
    <citation type="submission" date="2020-11" db="EMBL/GenBank/DDBJ databases">
        <authorList>
            <person name="Tran Van P."/>
        </authorList>
    </citation>
    <scope>NUCLEOTIDE SEQUENCE</scope>
</reference>
<feature type="region of interest" description="Disordered" evidence="1">
    <location>
        <begin position="312"/>
        <end position="397"/>
    </location>
</feature>
<feature type="compositionally biased region" description="Polar residues" evidence="1">
    <location>
        <begin position="164"/>
        <end position="185"/>
    </location>
</feature>